<dbReference type="AlphaFoldDB" id="W2LSF8"/>
<gene>
    <name evidence="2" type="ORF">L917_03577</name>
</gene>
<protein>
    <recommendedName>
        <fullName evidence="1">WRKY19-like zinc finger domain-containing protein</fullName>
    </recommendedName>
</protein>
<reference evidence="2" key="1">
    <citation type="submission" date="2013-11" db="EMBL/GenBank/DDBJ databases">
        <title>The Genome Sequence of Phytophthora parasitica CHvinca01.</title>
        <authorList>
            <consortium name="The Broad Institute Genomics Platform"/>
            <person name="Russ C."/>
            <person name="Tyler B."/>
            <person name="Panabieres F."/>
            <person name="Shan W."/>
            <person name="Tripathy S."/>
            <person name="Grunwald N."/>
            <person name="Machado M."/>
            <person name="Johnson C.S."/>
            <person name="Arredondo F."/>
            <person name="Hong C."/>
            <person name="Coffey M."/>
            <person name="Young S.K."/>
            <person name="Zeng Q."/>
            <person name="Gargeya S."/>
            <person name="Fitzgerald M."/>
            <person name="Abouelleil A."/>
            <person name="Alvarado L."/>
            <person name="Chapman S.B."/>
            <person name="Gainer-Dewar J."/>
            <person name="Goldberg J."/>
            <person name="Griggs A."/>
            <person name="Gujja S."/>
            <person name="Hansen M."/>
            <person name="Howarth C."/>
            <person name="Imamovic A."/>
            <person name="Ireland A."/>
            <person name="Larimer J."/>
            <person name="McCowan C."/>
            <person name="Murphy C."/>
            <person name="Pearson M."/>
            <person name="Poon T.W."/>
            <person name="Priest M."/>
            <person name="Roberts A."/>
            <person name="Saif S."/>
            <person name="Shea T."/>
            <person name="Sykes S."/>
            <person name="Wortman J."/>
            <person name="Nusbaum C."/>
            <person name="Birren B."/>
        </authorList>
    </citation>
    <scope>NUCLEOTIDE SEQUENCE [LARGE SCALE GENOMIC DNA]</scope>
    <source>
        <strain evidence="2">CHvinca01</strain>
    </source>
</reference>
<evidence type="ECO:0000259" key="1">
    <source>
        <dbReference type="Pfam" id="PF24906"/>
    </source>
</evidence>
<dbReference type="InterPro" id="IPR056866">
    <property type="entry name" value="Znf_WRKY19"/>
</dbReference>
<dbReference type="EMBL" id="KI678284">
    <property type="protein sequence ID" value="ETL99590.1"/>
    <property type="molecule type" value="Genomic_DNA"/>
</dbReference>
<dbReference type="PANTHER" id="PTHR31827:SF1">
    <property type="entry name" value="EMB|CAB89363.1"/>
    <property type="match status" value="1"/>
</dbReference>
<dbReference type="OrthoDB" id="94245at2759"/>
<organism evidence="2">
    <name type="scientific">Phytophthora nicotianae</name>
    <name type="common">Potato buckeye rot agent</name>
    <name type="synonym">Phytophthora parasitica</name>
    <dbReference type="NCBI Taxonomy" id="4792"/>
    <lineage>
        <taxon>Eukaryota</taxon>
        <taxon>Sar</taxon>
        <taxon>Stramenopiles</taxon>
        <taxon>Oomycota</taxon>
        <taxon>Peronosporomycetes</taxon>
        <taxon>Peronosporales</taxon>
        <taxon>Peronosporaceae</taxon>
        <taxon>Phytophthora</taxon>
    </lineage>
</organism>
<name>W2LSF8_PHYNI</name>
<sequence length="145" mass="16015">MPSSRRRRKAARCSYPDCKKQVQTRRLCKAHGGGIRCRGSGCTKLAQSRGLCVAHGGGRRCAFDGCDKLAQYKGLCLSHGGGRRCCVEGCEKFVQLRGCCKAHLKQLESPKATTYRLVHYDSSQSLYPVQATTLSKLDIEFLMNP</sequence>
<feature type="domain" description="WRKY19-like zinc finger" evidence="1">
    <location>
        <begin position="12"/>
        <end position="33"/>
    </location>
</feature>
<proteinExistence type="predicted"/>
<feature type="domain" description="WRKY19-like zinc finger" evidence="1">
    <location>
        <begin position="34"/>
        <end position="57"/>
    </location>
</feature>
<dbReference type="Proteomes" id="UP000054423">
    <property type="component" value="Unassembled WGS sequence"/>
</dbReference>
<evidence type="ECO:0000313" key="2">
    <source>
        <dbReference type="EMBL" id="ETL99590.1"/>
    </source>
</evidence>
<feature type="non-terminal residue" evidence="2">
    <location>
        <position position="145"/>
    </location>
</feature>
<dbReference type="Pfam" id="PF24906">
    <property type="entry name" value="Zf_WRKY19"/>
    <property type="match status" value="3"/>
</dbReference>
<feature type="domain" description="WRKY19-like zinc finger" evidence="1">
    <location>
        <begin position="58"/>
        <end position="81"/>
    </location>
</feature>
<dbReference type="PANTHER" id="PTHR31827">
    <property type="entry name" value="EMB|CAB89363.1"/>
    <property type="match status" value="1"/>
</dbReference>
<accession>W2LSF8</accession>
<dbReference type="VEuPathDB" id="FungiDB:PPTG_16869"/>